<evidence type="ECO:0000313" key="1">
    <source>
        <dbReference type="EMBL" id="PON78157.1"/>
    </source>
</evidence>
<dbReference type="Proteomes" id="UP000237105">
    <property type="component" value="Unassembled WGS sequence"/>
</dbReference>
<keyword evidence="2" id="KW-1185">Reference proteome</keyword>
<name>A0A2P5DXZ5_PARAD</name>
<comment type="caution">
    <text evidence="1">The sequence shown here is derived from an EMBL/GenBank/DDBJ whole genome shotgun (WGS) entry which is preliminary data.</text>
</comment>
<proteinExistence type="predicted"/>
<feature type="non-terminal residue" evidence="1">
    <location>
        <position position="1"/>
    </location>
</feature>
<gene>
    <name evidence="1" type="ORF">PanWU01x14_021390</name>
</gene>
<dbReference type="EMBL" id="JXTB01000010">
    <property type="protein sequence ID" value="PON78157.1"/>
    <property type="molecule type" value="Genomic_DNA"/>
</dbReference>
<organism evidence="1 2">
    <name type="scientific">Parasponia andersonii</name>
    <name type="common">Sponia andersonii</name>
    <dbReference type="NCBI Taxonomy" id="3476"/>
    <lineage>
        <taxon>Eukaryota</taxon>
        <taxon>Viridiplantae</taxon>
        <taxon>Streptophyta</taxon>
        <taxon>Embryophyta</taxon>
        <taxon>Tracheophyta</taxon>
        <taxon>Spermatophyta</taxon>
        <taxon>Magnoliopsida</taxon>
        <taxon>eudicotyledons</taxon>
        <taxon>Gunneridae</taxon>
        <taxon>Pentapetalae</taxon>
        <taxon>rosids</taxon>
        <taxon>fabids</taxon>
        <taxon>Rosales</taxon>
        <taxon>Cannabaceae</taxon>
        <taxon>Parasponia</taxon>
    </lineage>
</organism>
<dbReference type="STRING" id="3476.A0A2P5DXZ5"/>
<accession>A0A2P5DXZ5</accession>
<sequence>LLWGREALALGLRWRIGDGSKVRLLADLWIPRPSTFKPITSVNVINEDWKVVDIILDRLRRSNEELISNIFCEMDRDCIATILLSLEGGEDSLCWHYESKGQYSVKFGYKAVMANMGNPPGDSRPHPDRNDGILFGVFVFLARSNYLFGGASTISSLAF</sequence>
<dbReference type="OrthoDB" id="1929473at2759"/>
<reference evidence="2" key="1">
    <citation type="submission" date="2016-06" db="EMBL/GenBank/DDBJ databases">
        <title>Parallel loss of symbiosis genes in relatives of nitrogen-fixing non-legume Parasponia.</title>
        <authorList>
            <person name="Van Velzen R."/>
            <person name="Holmer R."/>
            <person name="Bu F."/>
            <person name="Rutten L."/>
            <person name="Van Zeijl A."/>
            <person name="Liu W."/>
            <person name="Santuari L."/>
            <person name="Cao Q."/>
            <person name="Sharma T."/>
            <person name="Shen D."/>
            <person name="Roswanjaya Y."/>
            <person name="Wardhani T."/>
            <person name="Kalhor M.S."/>
            <person name="Jansen J."/>
            <person name="Van den Hoogen J."/>
            <person name="Gungor B."/>
            <person name="Hartog M."/>
            <person name="Hontelez J."/>
            <person name="Verver J."/>
            <person name="Yang W.-C."/>
            <person name="Schijlen E."/>
            <person name="Repin R."/>
            <person name="Schilthuizen M."/>
            <person name="Schranz E."/>
            <person name="Heidstra R."/>
            <person name="Miyata K."/>
            <person name="Fedorova E."/>
            <person name="Kohlen W."/>
            <person name="Bisseling T."/>
            <person name="Smit S."/>
            <person name="Geurts R."/>
        </authorList>
    </citation>
    <scope>NUCLEOTIDE SEQUENCE [LARGE SCALE GENOMIC DNA]</scope>
    <source>
        <strain evidence="2">cv. WU1-14</strain>
    </source>
</reference>
<evidence type="ECO:0000313" key="2">
    <source>
        <dbReference type="Proteomes" id="UP000237105"/>
    </source>
</evidence>
<dbReference type="AlphaFoldDB" id="A0A2P5DXZ5"/>
<protein>
    <submittedName>
        <fullName evidence="1">Uncharacterized protein</fullName>
    </submittedName>
</protein>